<name>A0AAP2G836_9RHOB</name>
<accession>A0AAP2G836</accession>
<dbReference type="SUPFAM" id="SSF54637">
    <property type="entry name" value="Thioesterase/thiol ester dehydrase-isomerase"/>
    <property type="match status" value="1"/>
</dbReference>
<dbReference type="InterPro" id="IPR051490">
    <property type="entry name" value="THEM6_lcsJ_thioesterase"/>
</dbReference>
<dbReference type="CDD" id="cd00586">
    <property type="entry name" value="4HBT"/>
    <property type="match status" value="1"/>
</dbReference>
<dbReference type="Proteomes" id="UP001315686">
    <property type="component" value="Unassembled WGS sequence"/>
</dbReference>
<organism evidence="1 2">
    <name type="scientific">Harenicola maris</name>
    <dbReference type="NCBI Taxonomy" id="2841044"/>
    <lineage>
        <taxon>Bacteria</taxon>
        <taxon>Pseudomonadati</taxon>
        <taxon>Pseudomonadota</taxon>
        <taxon>Alphaproteobacteria</taxon>
        <taxon>Rhodobacterales</taxon>
        <taxon>Paracoccaceae</taxon>
        <taxon>Harenicola</taxon>
    </lineage>
</organism>
<keyword evidence="2" id="KW-1185">Reference proteome</keyword>
<evidence type="ECO:0000313" key="1">
    <source>
        <dbReference type="EMBL" id="MBT0957507.1"/>
    </source>
</evidence>
<dbReference type="AlphaFoldDB" id="A0AAP2G836"/>
<comment type="caution">
    <text evidence="1">The sequence shown here is derived from an EMBL/GenBank/DDBJ whole genome shotgun (WGS) entry which is preliminary data.</text>
</comment>
<dbReference type="EMBL" id="JADQAZ010000002">
    <property type="protein sequence ID" value="MBT0957507.1"/>
    <property type="molecule type" value="Genomic_DNA"/>
</dbReference>
<dbReference type="RefSeq" id="WP_327794666.1">
    <property type="nucleotide sequence ID" value="NZ_JADQAZ010000002.1"/>
</dbReference>
<dbReference type="Pfam" id="PF13279">
    <property type="entry name" value="4HBT_2"/>
    <property type="match status" value="1"/>
</dbReference>
<gene>
    <name evidence="1" type="ORF">IV417_08915</name>
</gene>
<dbReference type="PANTHER" id="PTHR12475">
    <property type="match status" value="1"/>
</dbReference>
<dbReference type="Gene3D" id="3.10.129.10">
    <property type="entry name" value="Hotdog Thioesterase"/>
    <property type="match status" value="1"/>
</dbReference>
<sequence>MYPTLRLFWQYFKTRNLPELPFDGTHVSTHICMPWDLDMWKELNNGRTLTLFDLGRIPLARRMGLLTVLKEKKWGLTMAGASVRYRRRVRRWDKIEMHSRITGFDDKFVYIVQSMWVRGECCNQALYRSAVTGKSGIIPPVQIVEALGRDMPEMTMPDWVQNWITADATRPWPPEV</sequence>
<evidence type="ECO:0000313" key="2">
    <source>
        <dbReference type="Proteomes" id="UP001315686"/>
    </source>
</evidence>
<proteinExistence type="predicted"/>
<reference evidence="1 2" key="1">
    <citation type="journal article" date="2021" name="Arch. Microbiol.">
        <title>Harenicola maris gen. nov., sp. nov. isolated from the Sea of Japan shallow sediments.</title>
        <authorList>
            <person name="Romanenko L.A."/>
            <person name="Kurilenko V.V."/>
            <person name="Chernysheva N.Y."/>
            <person name="Tekutyeva L.A."/>
            <person name="Velansky P.V."/>
            <person name="Svetashev V.I."/>
            <person name="Isaeva M.P."/>
        </authorList>
    </citation>
    <scope>NUCLEOTIDE SEQUENCE [LARGE SCALE GENOMIC DNA]</scope>
    <source>
        <strain evidence="1 2">KMM 3653</strain>
    </source>
</reference>
<protein>
    <submittedName>
        <fullName evidence="1">Acyl-CoA thioesterase</fullName>
    </submittedName>
</protein>
<dbReference type="PANTHER" id="PTHR12475:SF4">
    <property type="entry name" value="PROTEIN THEM6"/>
    <property type="match status" value="1"/>
</dbReference>
<dbReference type="InterPro" id="IPR029069">
    <property type="entry name" value="HotDog_dom_sf"/>
</dbReference>